<dbReference type="AlphaFoldDB" id="A0A2M8PC80"/>
<evidence type="ECO:0000313" key="2">
    <source>
        <dbReference type="Proteomes" id="UP000229681"/>
    </source>
</evidence>
<dbReference type="EMBL" id="PGTM01000199">
    <property type="protein sequence ID" value="PJF35151.1"/>
    <property type="molecule type" value="Genomic_DNA"/>
</dbReference>
<sequence length="434" mass="48883">MPPALGYAPNDAALREAADSELRARRAAYQRACDYYNGLHKRHLSARNAESDDNVVINLVRQAIDRTVSLLLPRFPALDVPSRPEANAALDQLWQRNGGARLLAKLARQGCLSGQVFVRVLAPEPPESAPRLLALNPANCLAFWRADDYEDVLWYELHWSHGRANYRQAIVRGQGEWLIETWQDEGSGWRRLEQRLWRYALAPIVTWPHQSAPNAFYGQPEISNFALNDRVNKLMSDVARILRYHAAPRTVGIGFEARDLTPTAINTLWTIPKADAKVFNLEMQSDLASSMKAVEFLTRAFLAEQRVVVLDGNVADWQRITNLGVRALYMDALFKIEELRRSYEVGLQQLSQTMRLLIGEADYLAPIRVIWPDPLPTNAAESVAVLARELALGLVSRQTAARERGRDWEIELARLAAERALQVGSSDEEVASDD</sequence>
<gene>
    <name evidence="1" type="ORF">CUN49_12015</name>
</gene>
<organism evidence="1 2">
    <name type="scientific">Candidatus Thermofonsia Clade 1 bacterium</name>
    <dbReference type="NCBI Taxonomy" id="2364210"/>
    <lineage>
        <taxon>Bacteria</taxon>
        <taxon>Bacillati</taxon>
        <taxon>Chloroflexota</taxon>
        <taxon>Candidatus Thermofontia</taxon>
        <taxon>Candidatus Thermofonsia Clade 1</taxon>
    </lineage>
</organism>
<comment type="caution">
    <text evidence="1">The sequence shown here is derived from an EMBL/GenBank/DDBJ whole genome shotgun (WGS) entry which is preliminary data.</text>
</comment>
<evidence type="ECO:0000313" key="1">
    <source>
        <dbReference type="EMBL" id="PJF35151.1"/>
    </source>
</evidence>
<reference evidence="1 2" key="1">
    <citation type="submission" date="2017-11" db="EMBL/GenBank/DDBJ databases">
        <title>Evolution of Phototrophy in the Chloroflexi Phylum Driven by Horizontal Gene Transfer.</title>
        <authorList>
            <person name="Ward L.M."/>
            <person name="Hemp J."/>
            <person name="Shih P.M."/>
            <person name="Mcglynn S.E."/>
            <person name="Fischer W."/>
        </authorList>
    </citation>
    <scope>NUCLEOTIDE SEQUENCE [LARGE SCALE GENOMIC DNA]</scope>
    <source>
        <strain evidence="1">JP3_13</strain>
    </source>
</reference>
<protein>
    <recommendedName>
        <fullName evidence="3">Phage portal protein</fullName>
    </recommendedName>
</protein>
<accession>A0A2M8PC80</accession>
<proteinExistence type="predicted"/>
<dbReference type="Proteomes" id="UP000229681">
    <property type="component" value="Unassembled WGS sequence"/>
</dbReference>
<evidence type="ECO:0008006" key="3">
    <source>
        <dbReference type="Google" id="ProtNLM"/>
    </source>
</evidence>
<name>A0A2M8PC80_9CHLR</name>